<dbReference type="InParanoid" id="A0A3N4LHU1"/>
<dbReference type="PANTHER" id="PTHR28207:SF1">
    <property type="entry name" value="ATP SYNTHASE SUBUNIT H, MITOCHONDRIAL"/>
    <property type="match status" value="1"/>
</dbReference>
<dbReference type="InterPro" id="IPR019711">
    <property type="entry name" value="ATP_synth_F0_suH"/>
</dbReference>
<organism evidence="2 3">
    <name type="scientific">Terfezia boudieri ATCC MYA-4762</name>
    <dbReference type="NCBI Taxonomy" id="1051890"/>
    <lineage>
        <taxon>Eukaryota</taxon>
        <taxon>Fungi</taxon>
        <taxon>Dikarya</taxon>
        <taxon>Ascomycota</taxon>
        <taxon>Pezizomycotina</taxon>
        <taxon>Pezizomycetes</taxon>
        <taxon>Pezizales</taxon>
        <taxon>Pezizaceae</taxon>
        <taxon>Terfezia</taxon>
    </lineage>
</organism>
<dbReference type="FunCoup" id="A0A3N4LHU1">
    <property type="interactions" value="113"/>
</dbReference>
<dbReference type="STRING" id="1051890.A0A3N4LHU1"/>
<gene>
    <name evidence="2" type="ORF">L211DRAFT_841868</name>
</gene>
<evidence type="ECO:0000256" key="1">
    <source>
        <dbReference type="SAM" id="MobiDB-lite"/>
    </source>
</evidence>
<proteinExistence type="predicted"/>
<dbReference type="EMBL" id="ML121575">
    <property type="protein sequence ID" value="RPB20201.1"/>
    <property type="molecule type" value="Genomic_DNA"/>
</dbReference>
<evidence type="ECO:0000313" key="3">
    <source>
        <dbReference type="Proteomes" id="UP000267821"/>
    </source>
</evidence>
<evidence type="ECO:0000313" key="2">
    <source>
        <dbReference type="EMBL" id="RPB20201.1"/>
    </source>
</evidence>
<reference evidence="2 3" key="1">
    <citation type="journal article" date="2018" name="Nat. Ecol. Evol.">
        <title>Pezizomycetes genomes reveal the molecular basis of ectomycorrhizal truffle lifestyle.</title>
        <authorList>
            <person name="Murat C."/>
            <person name="Payen T."/>
            <person name="Noel B."/>
            <person name="Kuo A."/>
            <person name="Morin E."/>
            <person name="Chen J."/>
            <person name="Kohler A."/>
            <person name="Krizsan K."/>
            <person name="Balestrini R."/>
            <person name="Da Silva C."/>
            <person name="Montanini B."/>
            <person name="Hainaut M."/>
            <person name="Levati E."/>
            <person name="Barry K.W."/>
            <person name="Belfiori B."/>
            <person name="Cichocki N."/>
            <person name="Clum A."/>
            <person name="Dockter R.B."/>
            <person name="Fauchery L."/>
            <person name="Guy J."/>
            <person name="Iotti M."/>
            <person name="Le Tacon F."/>
            <person name="Lindquist E.A."/>
            <person name="Lipzen A."/>
            <person name="Malagnac F."/>
            <person name="Mello A."/>
            <person name="Molinier V."/>
            <person name="Miyauchi S."/>
            <person name="Poulain J."/>
            <person name="Riccioni C."/>
            <person name="Rubini A."/>
            <person name="Sitrit Y."/>
            <person name="Splivallo R."/>
            <person name="Traeger S."/>
            <person name="Wang M."/>
            <person name="Zifcakova L."/>
            <person name="Wipf D."/>
            <person name="Zambonelli A."/>
            <person name="Paolocci F."/>
            <person name="Nowrousian M."/>
            <person name="Ottonello S."/>
            <person name="Baldrian P."/>
            <person name="Spatafora J.W."/>
            <person name="Henrissat B."/>
            <person name="Nagy L.G."/>
            <person name="Aury J.M."/>
            <person name="Wincker P."/>
            <person name="Grigoriev I.V."/>
            <person name="Bonfante P."/>
            <person name="Martin F.M."/>
        </authorList>
    </citation>
    <scope>NUCLEOTIDE SEQUENCE [LARGE SCALE GENOMIC DNA]</scope>
    <source>
        <strain evidence="2 3">ATCC MYA-4762</strain>
    </source>
</reference>
<accession>A0A3N4LHU1</accession>
<dbReference type="AlphaFoldDB" id="A0A3N4LHU1"/>
<feature type="region of interest" description="Disordered" evidence="1">
    <location>
        <begin position="101"/>
        <end position="125"/>
    </location>
</feature>
<dbReference type="PANTHER" id="PTHR28207">
    <property type="entry name" value="ATP SYNTHASE SUBUNIT H, MITOCHONDRIAL"/>
    <property type="match status" value="1"/>
</dbReference>
<sequence length="125" mass="13718">MLAQSLRASRSTLTRCLRQPIAARRTFITSTAIRQADIVQDIYIRELKACKPAPIKLSDAEGQVKQWKAPAPPSIPTEGTQGLANELAAYEAQEVEVESATAEGGAIIAEQDWFEEDIEDEPAKH</sequence>
<protein>
    <submittedName>
        <fullName evidence="2">Uncharacterized protein</fullName>
    </submittedName>
</protein>
<dbReference type="Pfam" id="PF10775">
    <property type="entry name" value="ATP_sub_h"/>
    <property type="match status" value="1"/>
</dbReference>
<name>A0A3N4LHU1_9PEZI</name>
<dbReference type="OrthoDB" id="274752at2759"/>
<keyword evidence="3" id="KW-1185">Reference proteome</keyword>
<feature type="compositionally biased region" description="Acidic residues" evidence="1">
    <location>
        <begin position="112"/>
        <end position="125"/>
    </location>
</feature>
<dbReference type="GO" id="GO:0046933">
    <property type="term" value="F:proton-transporting ATP synthase activity, rotational mechanism"/>
    <property type="evidence" value="ECO:0007669"/>
    <property type="project" value="TreeGrafter"/>
</dbReference>
<dbReference type="Proteomes" id="UP000267821">
    <property type="component" value="Unassembled WGS sequence"/>
</dbReference>